<evidence type="ECO:0000256" key="1">
    <source>
        <dbReference type="ARBA" id="ARBA00022553"/>
    </source>
</evidence>
<dbReference type="GO" id="GO:0003677">
    <property type="term" value="F:DNA binding"/>
    <property type="evidence" value="ECO:0007669"/>
    <property type="project" value="UniProtKB-KW"/>
</dbReference>
<dbReference type="PROSITE" id="PS50043">
    <property type="entry name" value="HTH_LUXR_2"/>
    <property type="match status" value="1"/>
</dbReference>
<evidence type="ECO:0000313" key="6">
    <source>
        <dbReference type="EMBL" id="AOM77509.1"/>
    </source>
</evidence>
<dbReference type="InterPro" id="IPR058245">
    <property type="entry name" value="NreC/VraR/RcsB-like_REC"/>
</dbReference>
<dbReference type="Gene3D" id="3.40.50.2300">
    <property type="match status" value="1"/>
</dbReference>
<dbReference type="SUPFAM" id="SSF46894">
    <property type="entry name" value="C-terminal effector domain of the bipartite response regulators"/>
    <property type="match status" value="1"/>
</dbReference>
<dbReference type="CDD" id="cd17535">
    <property type="entry name" value="REC_NarL-like"/>
    <property type="match status" value="1"/>
</dbReference>
<dbReference type="SUPFAM" id="SSF52172">
    <property type="entry name" value="CheY-like"/>
    <property type="match status" value="1"/>
</dbReference>
<dbReference type="InterPro" id="IPR000792">
    <property type="entry name" value="Tscrpt_reg_LuxR_C"/>
</dbReference>
<dbReference type="GO" id="GO:0006355">
    <property type="term" value="P:regulation of DNA-templated transcription"/>
    <property type="evidence" value="ECO:0007669"/>
    <property type="project" value="InterPro"/>
</dbReference>
<evidence type="ECO:0008006" key="8">
    <source>
        <dbReference type="Google" id="ProtNLM"/>
    </source>
</evidence>
<dbReference type="SMART" id="SM00421">
    <property type="entry name" value="HTH_LUXR"/>
    <property type="match status" value="1"/>
</dbReference>
<sequence>MNRLIRIAVTDDQVMFRECLVNNIKSFENMQVMFEAGNGIELLNAMNNCGELKPDIVLMDLNMPEMNGMEATRELKIAFPDVRVIILSVHGEEKHITRMIQQGVNGYIAKNSELSELKNAIETTFHNGFYFNEMVLKTLQSGKLLNKANVRGFDAGSSLTQREKEILTLICQEFTTAEIADQLSISLRTVDGHRNNLLVKTGAKNVAGLVVFAFKNKIIDADL</sequence>
<dbReference type="SMART" id="SM00448">
    <property type="entry name" value="REC"/>
    <property type="match status" value="1"/>
</dbReference>
<dbReference type="Proteomes" id="UP000094313">
    <property type="component" value="Chromosome"/>
</dbReference>
<dbReference type="PANTHER" id="PTHR43214">
    <property type="entry name" value="TWO-COMPONENT RESPONSE REGULATOR"/>
    <property type="match status" value="1"/>
</dbReference>
<dbReference type="GO" id="GO:0000160">
    <property type="term" value="P:phosphorelay signal transduction system"/>
    <property type="evidence" value="ECO:0007669"/>
    <property type="project" value="InterPro"/>
</dbReference>
<feature type="domain" description="HTH luxR-type" evidence="4">
    <location>
        <begin position="152"/>
        <end position="217"/>
    </location>
</feature>
<dbReference type="InterPro" id="IPR011006">
    <property type="entry name" value="CheY-like_superfamily"/>
</dbReference>
<keyword evidence="7" id="KW-1185">Reference proteome</keyword>
<evidence type="ECO:0000259" key="4">
    <source>
        <dbReference type="PROSITE" id="PS50043"/>
    </source>
</evidence>
<feature type="domain" description="Response regulatory" evidence="5">
    <location>
        <begin position="6"/>
        <end position="125"/>
    </location>
</feature>
<dbReference type="EMBL" id="CP017141">
    <property type="protein sequence ID" value="AOM77509.1"/>
    <property type="molecule type" value="Genomic_DNA"/>
</dbReference>
<reference evidence="6 7" key="1">
    <citation type="submission" date="2016-08" db="EMBL/GenBank/DDBJ databases">
        <authorList>
            <person name="Seilhamer J.J."/>
        </authorList>
    </citation>
    <scope>NUCLEOTIDE SEQUENCE [LARGE SCALE GENOMIC DNA]</scope>
    <source>
        <strain evidence="6 7">DX4</strain>
    </source>
</reference>
<dbReference type="PROSITE" id="PS50110">
    <property type="entry name" value="RESPONSE_REGULATORY"/>
    <property type="match status" value="1"/>
</dbReference>
<dbReference type="InterPro" id="IPR016032">
    <property type="entry name" value="Sig_transdc_resp-reg_C-effctor"/>
</dbReference>
<dbReference type="PRINTS" id="PR00038">
    <property type="entry name" value="HTHLUXR"/>
</dbReference>
<dbReference type="InterPro" id="IPR039420">
    <property type="entry name" value="WalR-like"/>
</dbReference>
<proteinExistence type="predicted"/>
<dbReference type="InterPro" id="IPR001789">
    <property type="entry name" value="Sig_transdc_resp-reg_receiver"/>
</dbReference>
<dbReference type="Pfam" id="PF00072">
    <property type="entry name" value="Response_reg"/>
    <property type="match status" value="1"/>
</dbReference>
<dbReference type="CDD" id="cd06170">
    <property type="entry name" value="LuxR_C_like"/>
    <property type="match status" value="1"/>
</dbReference>
<name>A0A1D7QFZ8_9SPHI</name>
<evidence type="ECO:0000313" key="7">
    <source>
        <dbReference type="Proteomes" id="UP000094313"/>
    </source>
</evidence>
<dbReference type="OrthoDB" id="9797341at2"/>
<dbReference type="AlphaFoldDB" id="A0A1D7QFZ8"/>
<evidence type="ECO:0000256" key="2">
    <source>
        <dbReference type="ARBA" id="ARBA00023125"/>
    </source>
</evidence>
<keyword evidence="1 3" id="KW-0597">Phosphoprotein</keyword>
<dbReference type="KEGG" id="psty:BFS30_10220"/>
<keyword evidence="2" id="KW-0238">DNA-binding</keyword>
<protein>
    <recommendedName>
        <fullName evidence="8">DNA-binding response regulator</fullName>
    </recommendedName>
</protein>
<dbReference type="PANTHER" id="PTHR43214:SF43">
    <property type="entry name" value="TWO-COMPONENT RESPONSE REGULATOR"/>
    <property type="match status" value="1"/>
</dbReference>
<evidence type="ECO:0000256" key="3">
    <source>
        <dbReference type="PROSITE-ProRule" id="PRU00169"/>
    </source>
</evidence>
<gene>
    <name evidence="6" type="ORF">BFS30_10220</name>
</gene>
<evidence type="ECO:0000259" key="5">
    <source>
        <dbReference type="PROSITE" id="PS50110"/>
    </source>
</evidence>
<accession>A0A1D7QFZ8</accession>
<dbReference type="RefSeq" id="WP_069379199.1">
    <property type="nucleotide sequence ID" value="NZ_CP017141.1"/>
</dbReference>
<organism evidence="6 7">
    <name type="scientific">Pedobacter steynii</name>
    <dbReference type="NCBI Taxonomy" id="430522"/>
    <lineage>
        <taxon>Bacteria</taxon>
        <taxon>Pseudomonadati</taxon>
        <taxon>Bacteroidota</taxon>
        <taxon>Sphingobacteriia</taxon>
        <taxon>Sphingobacteriales</taxon>
        <taxon>Sphingobacteriaceae</taxon>
        <taxon>Pedobacter</taxon>
    </lineage>
</organism>
<dbReference type="Pfam" id="PF00196">
    <property type="entry name" value="GerE"/>
    <property type="match status" value="1"/>
</dbReference>
<feature type="modified residue" description="4-aspartylphosphate" evidence="3">
    <location>
        <position position="60"/>
    </location>
</feature>